<name>A0A2D4FMU4_MICCO</name>
<organism evidence="1">
    <name type="scientific">Micrurus corallinus</name>
    <name type="common">Brazilian coral snake</name>
    <dbReference type="NCBI Taxonomy" id="54390"/>
    <lineage>
        <taxon>Eukaryota</taxon>
        <taxon>Metazoa</taxon>
        <taxon>Chordata</taxon>
        <taxon>Craniata</taxon>
        <taxon>Vertebrata</taxon>
        <taxon>Euteleostomi</taxon>
        <taxon>Lepidosauria</taxon>
        <taxon>Squamata</taxon>
        <taxon>Bifurcata</taxon>
        <taxon>Unidentata</taxon>
        <taxon>Episquamata</taxon>
        <taxon>Toxicofera</taxon>
        <taxon>Serpentes</taxon>
        <taxon>Colubroidea</taxon>
        <taxon>Elapidae</taxon>
        <taxon>Elapinae</taxon>
        <taxon>Micrurus</taxon>
    </lineage>
</organism>
<protein>
    <submittedName>
        <fullName evidence="1">Uncharacterized protein</fullName>
    </submittedName>
</protein>
<reference evidence="1" key="2">
    <citation type="submission" date="2017-11" db="EMBL/GenBank/DDBJ databases">
        <title>Coralsnake Venomics: Analyses of Venom Gland Transcriptomes and Proteomes of Six Brazilian Taxa.</title>
        <authorList>
            <person name="Aird S.D."/>
            <person name="Jorge da Silva N."/>
            <person name="Qiu L."/>
            <person name="Villar-Briones A."/>
            <person name="Aparecida-Saddi V."/>
            <person name="Campos-Telles M.P."/>
            <person name="Grau M."/>
            <person name="Mikheyev A.S."/>
        </authorList>
    </citation>
    <scope>NUCLEOTIDE SEQUENCE</scope>
    <source>
        <tissue evidence="1">Venom_gland</tissue>
    </source>
</reference>
<accession>A0A2D4FMU4</accession>
<evidence type="ECO:0000313" key="1">
    <source>
        <dbReference type="EMBL" id="LAA48823.1"/>
    </source>
</evidence>
<sequence length="106" mass="12072">MSFRDSCNHYCYTSDNCNMLARQSSNSKTVKPDQHVSPPDGIQVFVLESGTYCNLRLPTKLFCMCQGLWAVVGNSISYHSIVCTEANWRCVRTCQCCPDTFPYRKL</sequence>
<dbReference type="AlphaFoldDB" id="A0A2D4FMU4"/>
<proteinExistence type="predicted"/>
<dbReference type="EMBL" id="IACJ01071526">
    <property type="protein sequence ID" value="LAA48823.1"/>
    <property type="molecule type" value="Transcribed_RNA"/>
</dbReference>
<reference evidence="1" key="1">
    <citation type="submission" date="2017-07" db="EMBL/GenBank/DDBJ databases">
        <authorList>
            <person name="Mikheyev A."/>
            <person name="Grau M."/>
        </authorList>
    </citation>
    <scope>NUCLEOTIDE SEQUENCE</scope>
    <source>
        <tissue evidence="1">Venom_gland</tissue>
    </source>
</reference>